<dbReference type="SUPFAM" id="SSF56672">
    <property type="entry name" value="DNA/RNA polymerases"/>
    <property type="match status" value="1"/>
</dbReference>
<evidence type="ECO:0000259" key="1">
    <source>
        <dbReference type="Pfam" id="PF17921"/>
    </source>
</evidence>
<reference evidence="3" key="1">
    <citation type="submission" date="2025-08" db="UniProtKB">
        <authorList>
            <consortium name="RefSeq"/>
        </authorList>
    </citation>
    <scope>IDENTIFICATION</scope>
    <source>
        <strain evidence="3">14028-0561.14</strain>
        <tissue evidence="3">Whole fly</tissue>
    </source>
</reference>
<dbReference type="Pfam" id="PF17921">
    <property type="entry name" value="Integrase_H2C2"/>
    <property type="match status" value="1"/>
</dbReference>
<sequence>MPFAGSDQIPSCFARSTGIIPGAGESRTGIGARGCWILPSPDLLREAAGSPSPFPSESHPAAGVFRARIWGWIISGRCQTKPTIVHSYSLTLEDAINRNVERLWKVEDVSKSADIYTPEQRKCEEKFVDSVRRDDDGRIVVRLPFKTDPSLLGNSYETARRRFQALECRLSRSADMRSKYIDFMQEFEALGHMSLVEMPRLNVPHFYIPHHCVLKPTSTSTKLRVVFDASCQTTSQKSLNDLLMVGPTIQPDLYTLLLRFRTYRYVITADVVKMFRQVLVDADDRKFQYILWRSNPVKPVRTFELNTVTYGTATAPYLAIRSMIYLADQYSNKFKENTSSCDWRHVSTHENPADLLSKGCNASELQQSIWFDGPAYLLQDQLHWPADSSGNIDPDVVQLEKRKSAFTIVTINNRLLEAVTDGFELLKVGGRLELANVPDTQRHPILLPSKDFFVHQYVQHIHLKNFHAGPKALVALIRLRFWIVNARDLACRVVRSCVHCIRYRPTLEKQVMGQLPVERLTQSKPFSRCGVDFCGPINIYARIRGKTPSKGYIAVFICFATKAVHVEVVSDLSTDAFIAALKRLIARRGLPSDIFCDNATNFVGANNKAPHFGGLWEAAVKSVKGLLNRTLANTRHFIVGDSLRSLPEPSVEDSKVDHLERWQRVSAIKQSGLLR</sequence>
<dbReference type="InterPro" id="IPR036397">
    <property type="entry name" value="RNaseH_sf"/>
</dbReference>
<name>A0ABM4GLM1_DROKI</name>
<organism evidence="2 3">
    <name type="scientific">Drosophila kikkawai</name>
    <name type="common">Fruit fly</name>
    <dbReference type="NCBI Taxonomy" id="30033"/>
    <lineage>
        <taxon>Eukaryota</taxon>
        <taxon>Metazoa</taxon>
        <taxon>Ecdysozoa</taxon>
        <taxon>Arthropoda</taxon>
        <taxon>Hexapoda</taxon>
        <taxon>Insecta</taxon>
        <taxon>Pterygota</taxon>
        <taxon>Neoptera</taxon>
        <taxon>Endopterygota</taxon>
        <taxon>Diptera</taxon>
        <taxon>Brachycera</taxon>
        <taxon>Muscomorpha</taxon>
        <taxon>Ephydroidea</taxon>
        <taxon>Drosophilidae</taxon>
        <taxon>Drosophila</taxon>
        <taxon>Sophophora</taxon>
    </lineage>
</organism>
<keyword evidence="2" id="KW-1185">Reference proteome</keyword>
<dbReference type="PANTHER" id="PTHR47331:SF1">
    <property type="entry name" value="GAG-LIKE PROTEIN"/>
    <property type="match status" value="1"/>
</dbReference>
<evidence type="ECO:0000313" key="3">
    <source>
        <dbReference type="RefSeq" id="XP_070143612.1"/>
    </source>
</evidence>
<dbReference type="PANTHER" id="PTHR47331">
    <property type="entry name" value="PHD-TYPE DOMAIN-CONTAINING PROTEIN"/>
    <property type="match status" value="1"/>
</dbReference>
<accession>A0ABM4GLM1</accession>
<dbReference type="InterPro" id="IPR041588">
    <property type="entry name" value="Integrase_H2C2"/>
</dbReference>
<dbReference type="Gene3D" id="3.30.420.10">
    <property type="entry name" value="Ribonuclease H-like superfamily/Ribonuclease H"/>
    <property type="match status" value="1"/>
</dbReference>
<dbReference type="GeneID" id="138929022"/>
<gene>
    <name evidence="3" type="primary">LOC138929022</name>
</gene>
<dbReference type="RefSeq" id="XP_070143612.1">
    <property type="nucleotide sequence ID" value="XM_070287511.1"/>
</dbReference>
<dbReference type="Proteomes" id="UP001652661">
    <property type="component" value="Chromosome 3R"/>
</dbReference>
<feature type="domain" description="Integrase zinc-binding" evidence="1">
    <location>
        <begin position="455"/>
        <end position="505"/>
    </location>
</feature>
<evidence type="ECO:0000313" key="2">
    <source>
        <dbReference type="Proteomes" id="UP001652661"/>
    </source>
</evidence>
<dbReference type="InterPro" id="IPR043502">
    <property type="entry name" value="DNA/RNA_pol_sf"/>
</dbReference>
<dbReference type="InterPro" id="IPR012337">
    <property type="entry name" value="RNaseH-like_sf"/>
</dbReference>
<protein>
    <recommendedName>
        <fullName evidence="1">Integrase zinc-binding domain-containing protein</fullName>
    </recommendedName>
</protein>
<proteinExistence type="predicted"/>
<dbReference type="SUPFAM" id="SSF53098">
    <property type="entry name" value="Ribonuclease H-like"/>
    <property type="match status" value="1"/>
</dbReference>